<evidence type="ECO:0000313" key="2">
    <source>
        <dbReference type="Proteomes" id="UP000092460"/>
    </source>
</evidence>
<dbReference type="Gene3D" id="1.25.40.700">
    <property type="match status" value="1"/>
</dbReference>
<dbReference type="STRING" id="67801.A0A1B0C426"/>
<evidence type="ECO:0000313" key="1">
    <source>
        <dbReference type="EnsemblMetazoa" id="GPPI048567-PA"/>
    </source>
</evidence>
<sequence>MRNANIGNVGPLPSKKKCLLSLEVEEKVLIGLQVEAMWPSCCQKIAAKVAVASVPLRNVLRQATHGKGTVLSGWIPVLDTMHAIPGESFELCRLIDGDCEGFLPSMDEFLNSRDLGDLVTNKALQYLLKLIYEYIHDTYKNSEPYLEQNEIS</sequence>
<dbReference type="AlphaFoldDB" id="A0A1B0C426"/>
<dbReference type="EMBL" id="JXJN01025259">
    <property type="status" value="NOT_ANNOTATED_CDS"/>
    <property type="molecule type" value="Genomic_DNA"/>
</dbReference>
<dbReference type="EMBL" id="JXJN01025258">
    <property type="status" value="NOT_ANNOTATED_CDS"/>
    <property type="molecule type" value="Genomic_DNA"/>
</dbReference>
<dbReference type="Proteomes" id="UP000092460">
    <property type="component" value="Unassembled WGS sequence"/>
</dbReference>
<name>A0A1B0C426_9MUSC</name>
<dbReference type="EMBL" id="JXJN01025260">
    <property type="status" value="NOT_ANNOTATED_CDS"/>
    <property type="molecule type" value="Genomic_DNA"/>
</dbReference>
<dbReference type="EnsemblMetazoa" id="GPPI048567-RA">
    <property type="protein sequence ID" value="GPPI048567-PA"/>
    <property type="gene ID" value="GPPI048567"/>
</dbReference>
<reference evidence="2" key="1">
    <citation type="submission" date="2015-01" db="EMBL/GenBank/DDBJ databases">
        <authorList>
            <person name="Aksoy S."/>
            <person name="Warren W."/>
            <person name="Wilson R.K."/>
        </authorList>
    </citation>
    <scope>NUCLEOTIDE SEQUENCE [LARGE SCALE GENOMIC DNA]</scope>
    <source>
        <strain evidence="2">IAEA</strain>
    </source>
</reference>
<accession>A0A1B0C426</accession>
<reference evidence="1" key="2">
    <citation type="submission" date="2020-05" db="UniProtKB">
        <authorList>
            <consortium name="EnsemblMetazoa"/>
        </authorList>
    </citation>
    <scope>IDENTIFICATION</scope>
    <source>
        <strain evidence="1">IAEA</strain>
    </source>
</reference>
<protein>
    <submittedName>
        <fullName evidence="1">Uncharacterized protein</fullName>
    </submittedName>
</protein>
<keyword evidence="2" id="KW-1185">Reference proteome</keyword>
<proteinExistence type="predicted"/>
<dbReference type="VEuPathDB" id="VectorBase:GPPI048567"/>
<organism evidence="1 2">
    <name type="scientific">Glossina palpalis gambiensis</name>
    <dbReference type="NCBI Taxonomy" id="67801"/>
    <lineage>
        <taxon>Eukaryota</taxon>
        <taxon>Metazoa</taxon>
        <taxon>Ecdysozoa</taxon>
        <taxon>Arthropoda</taxon>
        <taxon>Hexapoda</taxon>
        <taxon>Insecta</taxon>
        <taxon>Pterygota</taxon>
        <taxon>Neoptera</taxon>
        <taxon>Endopterygota</taxon>
        <taxon>Diptera</taxon>
        <taxon>Brachycera</taxon>
        <taxon>Muscomorpha</taxon>
        <taxon>Hippoboscoidea</taxon>
        <taxon>Glossinidae</taxon>
        <taxon>Glossina</taxon>
    </lineage>
</organism>